<dbReference type="CDD" id="cd01140">
    <property type="entry name" value="FatB"/>
    <property type="match status" value="1"/>
</dbReference>
<dbReference type="PANTHER" id="PTHR30532:SF28">
    <property type="entry name" value="PETROBACTIN-BINDING PROTEIN YCLQ"/>
    <property type="match status" value="1"/>
</dbReference>
<comment type="similarity">
    <text evidence="2">Belongs to the bacterial solute-binding protein 8 family.</text>
</comment>
<keyword evidence="4" id="KW-0406">Ion transport</keyword>
<dbReference type="InterPro" id="IPR033870">
    <property type="entry name" value="FatB"/>
</dbReference>
<reference evidence="8 9" key="1">
    <citation type="submission" date="2017-03" db="EMBL/GenBank/DDBJ databases">
        <title>Complete genome sequence of the novel DNRA strain Pseudomonas sp. S-6-2 isolated from Chinese polluted river sediment. Journal of Biotechnology.</title>
        <authorList>
            <person name="Li J."/>
            <person name="Xiang F."/>
            <person name="Wang L."/>
            <person name="Xi L."/>
            <person name="Liu J."/>
        </authorList>
    </citation>
    <scope>NUCLEOTIDE SEQUENCE [LARGE SCALE GENOMIC DNA]</scope>
    <source>
        <strain evidence="8 9">S-6-2</strain>
    </source>
</reference>
<organism evidence="8 9">
    <name type="scientific">Halopseudomonas phragmitis</name>
    <dbReference type="NCBI Taxonomy" id="1931241"/>
    <lineage>
        <taxon>Bacteria</taxon>
        <taxon>Pseudomonadati</taxon>
        <taxon>Pseudomonadota</taxon>
        <taxon>Gammaproteobacteria</taxon>
        <taxon>Pseudomonadales</taxon>
        <taxon>Pseudomonadaceae</taxon>
        <taxon>Halopseudomonas</taxon>
    </lineage>
</organism>
<evidence type="ECO:0000256" key="4">
    <source>
        <dbReference type="ARBA" id="ARBA00022496"/>
    </source>
</evidence>
<comment type="subcellular location">
    <subcellularLocation>
        <location evidence="1">Cell envelope</location>
    </subcellularLocation>
</comment>
<protein>
    <recommendedName>
        <fullName evidence="7">Fe/B12 periplasmic-binding domain-containing protein</fullName>
    </recommendedName>
</protein>
<gene>
    <name evidence="8" type="ORF">BVH74_06990</name>
</gene>
<evidence type="ECO:0000256" key="3">
    <source>
        <dbReference type="ARBA" id="ARBA00022448"/>
    </source>
</evidence>
<evidence type="ECO:0000256" key="6">
    <source>
        <dbReference type="SAM" id="SignalP"/>
    </source>
</evidence>
<proteinExistence type="inferred from homology"/>
<keyword evidence="4" id="KW-0410">Iron transport</keyword>
<dbReference type="SUPFAM" id="SSF53807">
    <property type="entry name" value="Helical backbone' metal receptor"/>
    <property type="match status" value="1"/>
</dbReference>
<dbReference type="PANTHER" id="PTHR30532">
    <property type="entry name" value="IRON III DICITRATE-BINDING PERIPLASMIC PROTEIN"/>
    <property type="match status" value="1"/>
</dbReference>
<feature type="chain" id="PRO_5013318958" description="Fe/B12 periplasmic-binding domain-containing protein" evidence="6">
    <location>
        <begin position="28"/>
        <end position="311"/>
    </location>
</feature>
<keyword evidence="9" id="KW-1185">Reference proteome</keyword>
<keyword evidence="5 6" id="KW-0732">Signal</keyword>
<dbReference type="InterPro" id="IPR002491">
    <property type="entry name" value="ABC_transptr_periplasmic_BD"/>
</dbReference>
<evidence type="ECO:0000256" key="1">
    <source>
        <dbReference type="ARBA" id="ARBA00004196"/>
    </source>
</evidence>
<dbReference type="KEGG" id="ppha:BVH74_06990"/>
<evidence type="ECO:0000256" key="5">
    <source>
        <dbReference type="ARBA" id="ARBA00022729"/>
    </source>
</evidence>
<evidence type="ECO:0000313" key="8">
    <source>
        <dbReference type="EMBL" id="AQZ94513.1"/>
    </source>
</evidence>
<dbReference type="Pfam" id="PF01497">
    <property type="entry name" value="Peripla_BP_2"/>
    <property type="match status" value="1"/>
</dbReference>
<keyword evidence="4" id="KW-0408">Iron</keyword>
<dbReference type="Proteomes" id="UP000243488">
    <property type="component" value="Chromosome"/>
</dbReference>
<dbReference type="InterPro" id="IPR051313">
    <property type="entry name" value="Bact_iron-sidero_bind"/>
</dbReference>
<accession>A0A1V0B3J8</accession>
<dbReference type="STRING" id="1931241.BVH74_06990"/>
<sequence>MLPHALRRGLSVTGLLLATSFSAAALANETVTIQHSSGETEVPVNPQKAVVIDWSTLDTLQQLGVTVQGTPSNTAPELLKQYRDGDFIRAGSLFEPDLEVLQSTQPDLIITGRRAQGQYAEVAKFGPTIDVTPDPKDLLGSLERNTRLLGQIYAREAEAEALISKLEASVQELRKLTAEQGNGLLVLTTGGRMAAFGSGTRFGMIHDVFGLPQAVDNLQVGRHGHSVSFEFLLEANPDWLFVMDRDAAIGREGVAAAQLMDNELVKATTAGQKGQIVYLDPVSWYLLDNSGIGVMQTSVETLIEAFSAANR</sequence>
<dbReference type="PROSITE" id="PS50983">
    <property type="entry name" value="FE_B12_PBP"/>
    <property type="match status" value="1"/>
</dbReference>
<keyword evidence="3" id="KW-0813">Transport</keyword>
<dbReference type="GO" id="GO:0030288">
    <property type="term" value="C:outer membrane-bounded periplasmic space"/>
    <property type="evidence" value="ECO:0007669"/>
    <property type="project" value="TreeGrafter"/>
</dbReference>
<name>A0A1V0B3J8_9GAMM</name>
<evidence type="ECO:0000256" key="2">
    <source>
        <dbReference type="ARBA" id="ARBA00008814"/>
    </source>
</evidence>
<dbReference type="AlphaFoldDB" id="A0A1V0B3J8"/>
<dbReference type="Gene3D" id="3.40.50.1980">
    <property type="entry name" value="Nitrogenase molybdenum iron protein domain"/>
    <property type="match status" value="2"/>
</dbReference>
<evidence type="ECO:0000313" key="9">
    <source>
        <dbReference type="Proteomes" id="UP000243488"/>
    </source>
</evidence>
<dbReference type="EMBL" id="CP020100">
    <property type="protein sequence ID" value="AQZ94513.1"/>
    <property type="molecule type" value="Genomic_DNA"/>
</dbReference>
<feature type="signal peptide" evidence="6">
    <location>
        <begin position="1"/>
        <end position="27"/>
    </location>
</feature>
<dbReference type="GO" id="GO:1901678">
    <property type="term" value="P:iron coordination entity transport"/>
    <property type="evidence" value="ECO:0007669"/>
    <property type="project" value="UniProtKB-ARBA"/>
</dbReference>
<evidence type="ECO:0000259" key="7">
    <source>
        <dbReference type="PROSITE" id="PS50983"/>
    </source>
</evidence>
<dbReference type="RefSeq" id="WP_080049366.1">
    <property type="nucleotide sequence ID" value="NZ_CP020100.1"/>
</dbReference>
<feature type="domain" description="Fe/B12 periplasmic-binding" evidence="7">
    <location>
        <begin position="48"/>
        <end position="310"/>
    </location>
</feature>